<dbReference type="Proteomes" id="UP000001299">
    <property type="component" value="Chromosome 1"/>
</dbReference>
<dbReference type="InterPro" id="IPR055259">
    <property type="entry name" value="YkvP/CgeB_Glyco_trans-like"/>
</dbReference>
<organism evidence="2 3">
    <name type="scientific">Butyrivibrio proteoclasticus (strain ATCC 51982 / DSM 14932 / B316)</name>
    <name type="common">Clostridium proteoclasticum</name>
    <dbReference type="NCBI Taxonomy" id="515622"/>
    <lineage>
        <taxon>Bacteria</taxon>
        <taxon>Bacillati</taxon>
        <taxon>Bacillota</taxon>
        <taxon>Clostridia</taxon>
        <taxon>Lachnospirales</taxon>
        <taxon>Lachnospiraceae</taxon>
        <taxon>Butyrivibrio</taxon>
    </lineage>
</organism>
<dbReference type="eggNOG" id="COG4641">
    <property type="taxonomic scope" value="Bacteria"/>
</dbReference>
<keyword evidence="3" id="KW-1185">Reference proteome</keyword>
<sequence length="391" mass="44707">MHMKIGILYLNEIKYDELVWVIVKKGIDGEVIDTEISINSTSNQDTEKVVGLLKENGIDIAISMDFCPAISDACEKLGIKYVAWVYDAPQQALYNKQITNSCNHIFSFDRDQTGEALELGALDARHLPLGTNVYRNTSLVVDKEDEKRFACDVSFIGNMYVDDFYDKVYAQVSNNIQKELDDIMADAMGVWDGKSRIYGRLSPEATSELIEASGYRFYESNPFAMPVDRYLGTRILAIRLTELERKEIARRLSKYDFRLYTNTENFALEGVDVRPALSYDESLPKAYHLSKINLNITLHSITSGIPLRVFDIMGVGGFMLSNYQPEIEELFKIGRDIEVYRNIDELEDKVRYYLSHEEARSRIAINGYHTVSEKYSYDAGFEKIMRHIGLG</sequence>
<reference evidence="2 3" key="1">
    <citation type="journal article" date="2010" name="PLoS ONE">
        <title>The glycobiome of the rumen bacterium Butyrivibrio proteoclasticus B316(T) highlights adaptation to a polysaccharide-rich environment.</title>
        <authorList>
            <person name="Kelly W.J."/>
            <person name="Leahy S.C."/>
            <person name="Altermann E."/>
            <person name="Yeoman C.J."/>
            <person name="Dunne J.C."/>
            <person name="Kong Z."/>
            <person name="Pacheco D.M."/>
            <person name="Li D."/>
            <person name="Noel S.J."/>
            <person name="Moon C.D."/>
            <person name="Cookson A.L."/>
            <person name="Attwood G.T."/>
        </authorList>
    </citation>
    <scope>NUCLEOTIDE SEQUENCE [LARGE SCALE GENOMIC DNA]</scope>
    <source>
        <strain evidence="3">ATCC 51982 / DSM 14932 / B316</strain>
    </source>
</reference>
<name>E0S037_BUTPB</name>
<dbReference type="STRING" id="515622.bpr_I0491"/>
<evidence type="ECO:0000313" key="3">
    <source>
        <dbReference type="Proteomes" id="UP000001299"/>
    </source>
</evidence>
<dbReference type="AlphaFoldDB" id="E0S037"/>
<feature type="domain" description="Spore protein YkvP/CgeB glycosyl transferase-like" evidence="1">
    <location>
        <begin position="250"/>
        <end position="385"/>
    </location>
</feature>
<protein>
    <recommendedName>
        <fullName evidence="1">Spore protein YkvP/CgeB glycosyl transferase-like domain-containing protein</fullName>
    </recommendedName>
</protein>
<proteinExistence type="predicted"/>
<evidence type="ECO:0000259" key="1">
    <source>
        <dbReference type="Pfam" id="PF13524"/>
    </source>
</evidence>
<evidence type="ECO:0000313" key="2">
    <source>
        <dbReference type="EMBL" id="ADL33238.1"/>
    </source>
</evidence>
<dbReference type="HOGENOM" id="CLU_033615_2_0_9"/>
<dbReference type="EMBL" id="CP001810">
    <property type="protein sequence ID" value="ADL33238.1"/>
    <property type="molecule type" value="Genomic_DNA"/>
</dbReference>
<gene>
    <name evidence="2" type="ordered locus">bpr_I0491</name>
</gene>
<accession>E0S037</accession>
<dbReference type="KEGG" id="bpb:bpr_I0491"/>
<dbReference type="Pfam" id="PF13524">
    <property type="entry name" value="Glyco_trans_1_2"/>
    <property type="match status" value="1"/>
</dbReference>